<proteinExistence type="predicted"/>
<reference evidence="1" key="1">
    <citation type="submission" date="2019-11" db="EMBL/GenBank/DDBJ databases">
        <title>Nori genome reveals adaptations in red seaweeds to the harsh intertidal environment.</title>
        <authorList>
            <person name="Wang D."/>
            <person name="Mao Y."/>
        </authorList>
    </citation>
    <scope>NUCLEOTIDE SEQUENCE</scope>
    <source>
        <tissue evidence="1">Gametophyte</tissue>
    </source>
</reference>
<dbReference type="EMBL" id="CM020618">
    <property type="protein sequence ID" value="KAK1860327.1"/>
    <property type="molecule type" value="Genomic_DNA"/>
</dbReference>
<evidence type="ECO:0000313" key="2">
    <source>
        <dbReference type="Proteomes" id="UP000798662"/>
    </source>
</evidence>
<sequence length="432" mass="41753">MSASLRGADAAAIAARYGVPATAAVVVATRATAVALQFPDAFLADAPAVAAALSAAAAAEAAAATTAAAPAVEGAPAAAPLFYILGDSSHSPCCVDGIAAAHVNADLLVHYGEACLSAAPPLPVAYVFPPPAASVGRPARAVAIVDAAARLLRATTGVLSVVVTADLAAVDDAPGGSVALRNAMLRYRASPFYYLCPVLSPRVADDVAAVAAVTERVASVGLSAGDAAPVHPPFSSSADGLPPPTRASVGRLLSRRLRALGAATPGRRYGVLSSTAPGAGGRGALAAALSAVRASGRSAVGVAVGVPTVAKLSNFPDVAAWVGLDCPSGGGVAAVAPDLGVPVLTAGELAVLLTAEADAADADADDGLGDMADGGPPAEPVDADVVLASAPWVAGVAEAVAPLVAVAARRWGRDVAAAVEEAAAAANGGVVD</sequence>
<keyword evidence="2" id="KW-1185">Reference proteome</keyword>
<evidence type="ECO:0000313" key="1">
    <source>
        <dbReference type="EMBL" id="KAK1860327.1"/>
    </source>
</evidence>
<protein>
    <submittedName>
        <fullName evidence="1">Uncharacterized protein</fullName>
    </submittedName>
</protein>
<gene>
    <name evidence="1" type="ORF">I4F81_002916</name>
</gene>
<name>A0ACC3BR05_PYRYE</name>
<organism evidence="1 2">
    <name type="scientific">Pyropia yezoensis</name>
    <name type="common">Susabi-nori</name>
    <name type="synonym">Porphyra yezoensis</name>
    <dbReference type="NCBI Taxonomy" id="2788"/>
    <lineage>
        <taxon>Eukaryota</taxon>
        <taxon>Rhodophyta</taxon>
        <taxon>Bangiophyceae</taxon>
        <taxon>Bangiales</taxon>
        <taxon>Bangiaceae</taxon>
        <taxon>Pyropia</taxon>
    </lineage>
</organism>
<comment type="caution">
    <text evidence="1">The sequence shown here is derived from an EMBL/GenBank/DDBJ whole genome shotgun (WGS) entry which is preliminary data.</text>
</comment>
<dbReference type="Proteomes" id="UP000798662">
    <property type="component" value="Chromosome 1"/>
</dbReference>
<accession>A0ACC3BR05</accession>